<dbReference type="Proteomes" id="UP000799302">
    <property type="component" value="Unassembled WGS sequence"/>
</dbReference>
<organism evidence="2 3">
    <name type="scientific">Microthyrium microscopicum</name>
    <dbReference type="NCBI Taxonomy" id="703497"/>
    <lineage>
        <taxon>Eukaryota</taxon>
        <taxon>Fungi</taxon>
        <taxon>Dikarya</taxon>
        <taxon>Ascomycota</taxon>
        <taxon>Pezizomycotina</taxon>
        <taxon>Dothideomycetes</taxon>
        <taxon>Dothideomycetes incertae sedis</taxon>
        <taxon>Microthyriales</taxon>
        <taxon>Microthyriaceae</taxon>
        <taxon>Microthyrium</taxon>
    </lineage>
</organism>
<protein>
    <submittedName>
        <fullName evidence="2">Uncharacterized protein</fullName>
    </submittedName>
</protein>
<name>A0A6A6UCV3_9PEZI</name>
<dbReference type="PANTHER" id="PTHR35394">
    <property type="entry name" value="DUF3176 DOMAIN-CONTAINING PROTEIN"/>
    <property type="match status" value="1"/>
</dbReference>
<dbReference type="OrthoDB" id="5376804at2759"/>
<keyword evidence="3" id="KW-1185">Reference proteome</keyword>
<keyword evidence="1" id="KW-0812">Transmembrane</keyword>
<gene>
    <name evidence="2" type="ORF">BT63DRAFT_454289</name>
</gene>
<feature type="transmembrane region" description="Helical" evidence="1">
    <location>
        <begin position="383"/>
        <end position="405"/>
    </location>
</feature>
<evidence type="ECO:0000313" key="3">
    <source>
        <dbReference type="Proteomes" id="UP000799302"/>
    </source>
</evidence>
<dbReference type="InterPro" id="IPR021514">
    <property type="entry name" value="DUF3176"/>
</dbReference>
<dbReference type="EMBL" id="MU004234">
    <property type="protein sequence ID" value="KAF2670109.1"/>
    <property type="molecule type" value="Genomic_DNA"/>
</dbReference>
<dbReference type="Pfam" id="PF11374">
    <property type="entry name" value="DUF3176"/>
    <property type="match status" value="1"/>
</dbReference>
<dbReference type="PANTHER" id="PTHR35394:SF5">
    <property type="entry name" value="DUF3176 DOMAIN-CONTAINING PROTEIN"/>
    <property type="match status" value="1"/>
</dbReference>
<evidence type="ECO:0000256" key="1">
    <source>
        <dbReference type="SAM" id="Phobius"/>
    </source>
</evidence>
<evidence type="ECO:0000313" key="2">
    <source>
        <dbReference type="EMBL" id="KAF2670109.1"/>
    </source>
</evidence>
<accession>A0A6A6UCV3</accession>
<keyword evidence="1" id="KW-0472">Membrane</keyword>
<dbReference type="AlphaFoldDB" id="A0A6A6UCV3"/>
<proteinExistence type="predicted"/>
<sequence length="464" mass="51263">MSHIELFDEASRGPLGALLLLFQRNTVVTLAAAGSVITILSLLLDASTQQLIEYPTRPVFTESDDTTFSHSLIYNNGGRTNGFMVIEWNSVDLTMQASVINGLSGFVTPPDFHCSSANCTWHDKSFLSLGFESTCKNVTTKIAQVCADFRNQTLTYPNLDSTGNVNQCNLTTPSNVTLQYTYVPTDSQTTVIVSSTISCPSLGYGGWRNGWLTAIQSSKLITIAVFRMYGYPARGYWEVIECDIGLVGHKKSNVSITNSTFQVGLEERLPLVVLNGSGSEPVASHATFMTQTGNHTFMANLMDLAILSDFLQSKVFNGTLVDGDYAFDPNIPFGPVYLNKNIDVSGALQNMTRSMTNTINRSSNAAFEKGYTIRSETYIYIRWKYFTLPVVMLIATTHLLLTTILKSRRQQMKLWKSSSVALLAHQINEWKGCETALDGPAALKRLAEKTRLKLSRDMTMEASD</sequence>
<keyword evidence="1" id="KW-1133">Transmembrane helix</keyword>
<reference evidence="2" key="1">
    <citation type="journal article" date="2020" name="Stud. Mycol.">
        <title>101 Dothideomycetes genomes: a test case for predicting lifestyles and emergence of pathogens.</title>
        <authorList>
            <person name="Haridas S."/>
            <person name="Albert R."/>
            <person name="Binder M."/>
            <person name="Bloem J."/>
            <person name="Labutti K."/>
            <person name="Salamov A."/>
            <person name="Andreopoulos B."/>
            <person name="Baker S."/>
            <person name="Barry K."/>
            <person name="Bills G."/>
            <person name="Bluhm B."/>
            <person name="Cannon C."/>
            <person name="Castanera R."/>
            <person name="Culley D."/>
            <person name="Daum C."/>
            <person name="Ezra D."/>
            <person name="Gonzalez J."/>
            <person name="Henrissat B."/>
            <person name="Kuo A."/>
            <person name="Liang C."/>
            <person name="Lipzen A."/>
            <person name="Lutzoni F."/>
            <person name="Magnuson J."/>
            <person name="Mondo S."/>
            <person name="Nolan M."/>
            <person name="Ohm R."/>
            <person name="Pangilinan J."/>
            <person name="Park H.-J."/>
            <person name="Ramirez L."/>
            <person name="Alfaro M."/>
            <person name="Sun H."/>
            <person name="Tritt A."/>
            <person name="Yoshinaga Y."/>
            <person name="Zwiers L.-H."/>
            <person name="Turgeon B."/>
            <person name="Goodwin S."/>
            <person name="Spatafora J."/>
            <person name="Crous P."/>
            <person name="Grigoriev I."/>
        </authorList>
    </citation>
    <scope>NUCLEOTIDE SEQUENCE</scope>
    <source>
        <strain evidence="2">CBS 115976</strain>
    </source>
</reference>